<feature type="non-terminal residue" evidence="2">
    <location>
        <position position="1"/>
    </location>
</feature>
<protein>
    <submittedName>
        <fullName evidence="2">Uncharacterized protein</fullName>
    </submittedName>
</protein>
<evidence type="ECO:0000313" key="3">
    <source>
        <dbReference type="Proteomes" id="UP000276133"/>
    </source>
</evidence>
<accession>A0A3M7Q497</accession>
<name>A0A3M7Q497_BRAPC</name>
<organism evidence="2 3">
    <name type="scientific">Brachionus plicatilis</name>
    <name type="common">Marine rotifer</name>
    <name type="synonym">Brachionus muelleri</name>
    <dbReference type="NCBI Taxonomy" id="10195"/>
    <lineage>
        <taxon>Eukaryota</taxon>
        <taxon>Metazoa</taxon>
        <taxon>Spiralia</taxon>
        <taxon>Gnathifera</taxon>
        <taxon>Rotifera</taxon>
        <taxon>Eurotatoria</taxon>
        <taxon>Monogononta</taxon>
        <taxon>Pseudotrocha</taxon>
        <taxon>Ploima</taxon>
        <taxon>Brachionidae</taxon>
        <taxon>Brachionus</taxon>
    </lineage>
</organism>
<proteinExistence type="predicted"/>
<evidence type="ECO:0000313" key="2">
    <source>
        <dbReference type="EMBL" id="RNA06083.1"/>
    </source>
</evidence>
<dbReference type="Proteomes" id="UP000276133">
    <property type="component" value="Unassembled WGS sequence"/>
</dbReference>
<comment type="caution">
    <text evidence="2">The sequence shown here is derived from an EMBL/GenBank/DDBJ whole genome shotgun (WGS) entry which is preliminary data.</text>
</comment>
<gene>
    <name evidence="2" type="ORF">BpHYR1_000931</name>
</gene>
<keyword evidence="3" id="KW-1185">Reference proteome</keyword>
<evidence type="ECO:0000256" key="1">
    <source>
        <dbReference type="SAM" id="MobiDB-lite"/>
    </source>
</evidence>
<dbReference type="EMBL" id="REGN01007497">
    <property type="protein sequence ID" value="RNA06083.1"/>
    <property type="molecule type" value="Genomic_DNA"/>
</dbReference>
<feature type="compositionally biased region" description="Basic and acidic residues" evidence="1">
    <location>
        <begin position="14"/>
        <end position="36"/>
    </location>
</feature>
<dbReference type="AlphaFoldDB" id="A0A3M7Q497"/>
<reference evidence="2 3" key="1">
    <citation type="journal article" date="2018" name="Sci. Rep.">
        <title>Genomic signatures of local adaptation to the degree of environmental predictability in rotifers.</title>
        <authorList>
            <person name="Franch-Gras L."/>
            <person name="Hahn C."/>
            <person name="Garcia-Roger E.M."/>
            <person name="Carmona M.J."/>
            <person name="Serra M."/>
            <person name="Gomez A."/>
        </authorList>
    </citation>
    <scope>NUCLEOTIDE SEQUENCE [LARGE SCALE GENOMIC DNA]</scope>
    <source>
        <strain evidence="2">HYR1</strain>
    </source>
</reference>
<sequence length="81" mass="9614">RLIVHVERRFREEQEGRRDAEAGLRQTEDELNKAKETSQASKYLICTDEAFFSFVEPLDRQNNRIWAHEKPDCNGETNYLN</sequence>
<feature type="region of interest" description="Disordered" evidence="1">
    <location>
        <begin position="14"/>
        <end position="38"/>
    </location>
</feature>